<proteinExistence type="predicted"/>
<sequence length="696" mass="80056">MKKLLLSILFIICGLYGFSQSSKKKIDSLNAIYKTSKIPKEKAEALHNLVDQYFDQNKDSAEVYILKTLKFTEGKNDLEQIHIHSLLKYAQLFIVKGDYETSTSYYQKSWEKLKNKYDYFLYNKYYGDFGVLNFYKGDFKTALSNFDKALQLAKKEKNEVDQLRYLNNKALAMSYLSQAEASLDVHREAIKLAEKLNDSTALGKSFNNIGLIYEDMKEYEKALEFYLQSLKIKKNSTSKIDIANSLYNVAGMYKELGEKNNDTLYYAKAEQHYQLAVEKAKEVNYAKVILFSKAGMAQLATVRNQPQKAIEIYKSVLDEAEQAKDSQTLRVTYLNLGVNYSKINKLTDAENYFLKALPLIIEAENPSDIASIYKNLALLYEKKNNFKQAYNYFKKQYEVEQELSKNSLKDKISEFEIKYETEKKEKEILSQRANLAEKELHINQKNTQIIGLGILAIVVAILGYLLLKQQKLKNKQLQKESELKEALIKIENQNQLQEQRLTISRDLHDNIGAQLTFIISTIDNLQYGFKITNQQLTSKLTSISEFTKETIYELRDTIWAMNKNEISMEDLQVRISNFIDKGKVASSGIHFEFNIDEKLSESLKFTSVAGMNIYRIVQEAINNAVKYADAKTITVSFKKLENSLKISVIDDGKGFDLDKIAFGNGLNNMKKRVREMGSNLNVETKENEGTTITFEV</sequence>
<dbReference type="InterPro" id="IPR003594">
    <property type="entry name" value="HATPase_dom"/>
</dbReference>
<dbReference type="SMART" id="SM00387">
    <property type="entry name" value="HATPase_c"/>
    <property type="match status" value="1"/>
</dbReference>
<evidence type="ECO:0000256" key="4">
    <source>
        <dbReference type="ARBA" id="ARBA00022679"/>
    </source>
</evidence>
<feature type="coiled-coil region" evidence="10">
    <location>
        <begin position="467"/>
        <end position="500"/>
    </location>
</feature>
<dbReference type="EC" id="2.7.13.3" evidence="2"/>
<keyword evidence="11" id="KW-0812">Transmembrane</keyword>
<evidence type="ECO:0000256" key="2">
    <source>
        <dbReference type="ARBA" id="ARBA00012438"/>
    </source>
</evidence>
<keyword evidence="3" id="KW-0597">Phosphoprotein</keyword>
<dbReference type="PROSITE" id="PS50005">
    <property type="entry name" value="TPR"/>
    <property type="match status" value="3"/>
</dbReference>
<feature type="repeat" description="TPR" evidence="9">
    <location>
        <begin position="123"/>
        <end position="156"/>
    </location>
</feature>
<dbReference type="Pfam" id="PF13176">
    <property type="entry name" value="TPR_7"/>
    <property type="match status" value="1"/>
</dbReference>
<comment type="catalytic activity">
    <reaction evidence="1">
        <text>ATP + protein L-histidine = ADP + protein N-phospho-L-histidine.</text>
        <dbReference type="EC" id="2.7.13.3"/>
    </reaction>
</comment>
<keyword evidence="7 13" id="KW-0067">ATP-binding</keyword>
<gene>
    <name evidence="13" type="ORF">ACFQ0I_06220</name>
</gene>
<evidence type="ECO:0000313" key="13">
    <source>
        <dbReference type="EMBL" id="MFD0835352.1"/>
    </source>
</evidence>
<dbReference type="InterPro" id="IPR005467">
    <property type="entry name" value="His_kinase_dom"/>
</dbReference>
<feature type="coiled-coil region" evidence="10">
    <location>
        <begin position="405"/>
        <end position="439"/>
    </location>
</feature>
<keyword evidence="6" id="KW-0418">Kinase</keyword>
<evidence type="ECO:0000259" key="12">
    <source>
        <dbReference type="PROSITE" id="PS50109"/>
    </source>
</evidence>
<keyword evidence="4" id="KW-0808">Transferase</keyword>
<dbReference type="Gene3D" id="1.25.40.10">
    <property type="entry name" value="Tetratricopeptide repeat domain"/>
    <property type="match status" value="2"/>
</dbReference>
<evidence type="ECO:0000256" key="8">
    <source>
        <dbReference type="ARBA" id="ARBA00023012"/>
    </source>
</evidence>
<organism evidence="13 14">
    <name type="scientific">Mariniflexile aquimaris</name>
    <dbReference type="NCBI Taxonomy" id="881009"/>
    <lineage>
        <taxon>Bacteria</taxon>
        <taxon>Pseudomonadati</taxon>
        <taxon>Bacteroidota</taxon>
        <taxon>Flavobacteriia</taxon>
        <taxon>Flavobacteriales</taxon>
        <taxon>Flavobacteriaceae</taxon>
        <taxon>Mariniflexile</taxon>
    </lineage>
</organism>
<feature type="repeat" description="TPR" evidence="9">
    <location>
        <begin position="203"/>
        <end position="236"/>
    </location>
</feature>
<dbReference type="Gene3D" id="1.20.5.1930">
    <property type="match status" value="1"/>
</dbReference>
<feature type="repeat" description="TPR" evidence="9">
    <location>
        <begin position="370"/>
        <end position="403"/>
    </location>
</feature>
<feature type="domain" description="Histidine kinase" evidence="12">
    <location>
        <begin position="506"/>
        <end position="696"/>
    </location>
</feature>
<keyword evidence="9" id="KW-0802">TPR repeat</keyword>
<keyword evidence="5" id="KW-0547">Nucleotide-binding</keyword>
<reference evidence="14" key="1">
    <citation type="journal article" date="2019" name="Int. J. Syst. Evol. Microbiol.">
        <title>The Global Catalogue of Microorganisms (GCM) 10K type strain sequencing project: providing services to taxonomists for standard genome sequencing and annotation.</title>
        <authorList>
            <consortium name="The Broad Institute Genomics Platform"/>
            <consortium name="The Broad Institute Genome Sequencing Center for Infectious Disease"/>
            <person name="Wu L."/>
            <person name="Ma J."/>
        </authorList>
    </citation>
    <scope>NUCLEOTIDE SEQUENCE [LARGE SCALE GENOMIC DNA]</scope>
    <source>
        <strain evidence="14">CCUG 60529</strain>
    </source>
</reference>
<dbReference type="PROSITE" id="PS50109">
    <property type="entry name" value="HIS_KIN"/>
    <property type="match status" value="1"/>
</dbReference>
<dbReference type="EMBL" id="JBHTIB010000008">
    <property type="protein sequence ID" value="MFD0835352.1"/>
    <property type="molecule type" value="Genomic_DNA"/>
</dbReference>
<dbReference type="Pfam" id="PF07730">
    <property type="entry name" value="HisKA_3"/>
    <property type="match status" value="1"/>
</dbReference>
<keyword evidence="11" id="KW-1133">Transmembrane helix</keyword>
<protein>
    <recommendedName>
        <fullName evidence="2">histidine kinase</fullName>
        <ecNumber evidence="2">2.7.13.3</ecNumber>
    </recommendedName>
</protein>
<dbReference type="InterPro" id="IPR019734">
    <property type="entry name" value="TPR_rpt"/>
</dbReference>
<dbReference type="SUPFAM" id="SSF55874">
    <property type="entry name" value="ATPase domain of HSP90 chaperone/DNA topoisomerase II/histidine kinase"/>
    <property type="match status" value="1"/>
</dbReference>
<evidence type="ECO:0000256" key="5">
    <source>
        <dbReference type="ARBA" id="ARBA00022741"/>
    </source>
</evidence>
<feature type="transmembrane region" description="Helical" evidence="11">
    <location>
        <begin position="449"/>
        <end position="467"/>
    </location>
</feature>
<accession>A0ABW3BRQ0</accession>
<dbReference type="PANTHER" id="PTHR24421">
    <property type="entry name" value="NITRATE/NITRITE SENSOR PROTEIN NARX-RELATED"/>
    <property type="match status" value="1"/>
</dbReference>
<comment type="caution">
    <text evidence="13">The sequence shown here is derived from an EMBL/GenBank/DDBJ whole genome shotgun (WGS) entry which is preliminary data.</text>
</comment>
<dbReference type="InterPro" id="IPR011990">
    <property type="entry name" value="TPR-like_helical_dom_sf"/>
</dbReference>
<evidence type="ECO:0000256" key="7">
    <source>
        <dbReference type="ARBA" id="ARBA00022840"/>
    </source>
</evidence>
<dbReference type="InterPro" id="IPR036890">
    <property type="entry name" value="HATPase_C_sf"/>
</dbReference>
<keyword evidence="14" id="KW-1185">Reference proteome</keyword>
<evidence type="ECO:0000256" key="11">
    <source>
        <dbReference type="SAM" id="Phobius"/>
    </source>
</evidence>
<dbReference type="SMART" id="SM00028">
    <property type="entry name" value="TPR"/>
    <property type="match status" value="7"/>
</dbReference>
<dbReference type="InterPro" id="IPR011712">
    <property type="entry name" value="Sig_transdc_His_kin_sub3_dim/P"/>
</dbReference>
<evidence type="ECO:0000256" key="1">
    <source>
        <dbReference type="ARBA" id="ARBA00000085"/>
    </source>
</evidence>
<evidence type="ECO:0000256" key="9">
    <source>
        <dbReference type="PROSITE-ProRule" id="PRU00339"/>
    </source>
</evidence>
<dbReference type="RefSeq" id="WP_379940434.1">
    <property type="nucleotide sequence ID" value="NZ_JBHTIB010000008.1"/>
</dbReference>
<evidence type="ECO:0000313" key="14">
    <source>
        <dbReference type="Proteomes" id="UP001597011"/>
    </source>
</evidence>
<name>A0ABW3BRQ0_9FLAO</name>
<keyword evidence="8" id="KW-0902">Two-component regulatory system</keyword>
<evidence type="ECO:0000256" key="10">
    <source>
        <dbReference type="SAM" id="Coils"/>
    </source>
</evidence>
<evidence type="ECO:0000256" key="3">
    <source>
        <dbReference type="ARBA" id="ARBA00022553"/>
    </source>
</evidence>
<dbReference type="Pfam" id="PF00515">
    <property type="entry name" value="TPR_1"/>
    <property type="match status" value="1"/>
</dbReference>
<dbReference type="PANTHER" id="PTHR24421:SF10">
    <property type="entry name" value="NITRATE_NITRITE SENSOR PROTEIN NARQ"/>
    <property type="match status" value="1"/>
</dbReference>
<dbReference type="CDD" id="cd16917">
    <property type="entry name" value="HATPase_UhpB-NarQ-NarX-like"/>
    <property type="match status" value="1"/>
</dbReference>
<dbReference type="SUPFAM" id="SSF48452">
    <property type="entry name" value="TPR-like"/>
    <property type="match status" value="3"/>
</dbReference>
<dbReference type="Gene3D" id="3.30.565.10">
    <property type="entry name" value="Histidine kinase-like ATPase, C-terminal domain"/>
    <property type="match status" value="1"/>
</dbReference>
<dbReference type="InterPro" id="IPR050482">
    <property type="entry name" value="Sensor_HK_TwoCompSys"/>
</dbReference>
<dbReference type="Pfam" id="PF02518">
    <property type="entry name" value="HATPase_c"/>
    <property type="match status" value="1"/>
</dbReference>
<keyword evidence="11" id="KW-0472">Membrane</keyword>
<evidence type="ECO:0000256" key="6">
    <source>
        <dbReference type="ARBA" id="ARBA00022777"/>
    </source>
</evidence>
<dbReference type="Proteomes" id="UP001597011">
    <property type="component" value="Unassembled WGS sequence"/>
</dbReference>
<keyword evidence="10" id="KW-0175">Coiled coil</keyword>
<dbReference type="GO" id="GO:0005524">
    <property type="term" value="F:ATP binding"/>
    <property type="evidence" value="ECO:0007669"/>
    <property type="project" value="UniProtKB-KW"/>
</dbReference>